<evidence type="ECO:0000259" key="1">
    <source>
        <dbReference type="PROSITE" id="PS50878"/>
    </source>
</evidence>
<sequence length="745" mass="84724">MMCIKSVSYSVLLNGEPKGLIRPTRGIRQGDPISPYLFLLCGEGLSAMLKQAENRGSINGVSVCRKAPRISQLLFADDCLVFCKANMKECSNIWKILQDYEMASGQKMNRDKTSLFFSKNMHTETQDSIKELFGAQVIKQHEQYLGLPSLVGRGKKKAFNKIKDQMGRRIAGWKGKLLSSAGRETLIKAVAQATPTYSMSCFKISDSLCKELGAMICWFWWGQKKEERKIPWIAWDKLCKPKADGGMGFKDLKAFNLALLAKQGWRLLHNQNTLFHQVFKAKYFENSTFLEAELGKHPSFAWRSIMATKNVVAEGTRWSIGKGNKIRLWEDKWLPTPTHFKPVSPRKNLQEGNQVSSLIDQNLHAWREDVVRNTFLPHEAEIILGIPLSSFPIEDRRVWSAIANGVFSVRSAYQVAQRLQESKDIGNCSDSSVMAGLWKTIWNLKCPCKLRNFAWRASKNILPTKTRLRDRHVQVDVECDMCEAVETPGHVFWGCGLAMEEPKDFCDLLWLFKERLQNADLEVLIAATWGIWNNRNDVRHGGPSKIATVIVTNAYRYMKEFRQATVTTVPRRESVQERWKPPPHRWYKINIDGATFKDEGHCGLGIIVRNDKGEIMGALSKRIRFPLGALEAEAKAAECGLIFAWELGLREVIIEGDSHVVIHALSTEQLAPLSIQQLISGTKTWLPNFRAWKARFARRDCNKAAHLMARHAKKIEDCIIWVEDTPPFIVSEVHYDVFSLGSIQV</sequence>
<proteinExistence type="predicted"/>
<protein>
    <recommendedName>
        <fullName evidence="1">Reverse transcriptase domain-containing protein</fullName>
    </recommendedName>
</protein>
<dbReference type="AlphaFoldDB" id="A0AAW2DEJ2"/>
<dbReference type="PROSITE" id="PS50878">
    <property type="entry name" value="RT_POL"/>
    <property type="match status" value="1"/>
</dbReference>
<evidence type="ECO:0000313" key="2">
    <source>
        <dbReference type="EMBL" id="KAL0008862.1"/>
    </source>
</evidence>
<dbReference type="InterPro" id="IPR036397">
    <property type="entry name" value="RNaseH_sf"/>
</dbReference>
<gene>
    <name evidence="2" type="ORF">SO802_010364</name>
</gene>
<dbReference type="InterPro" id="IPR043502">
    <property type="entry name" value="DNA/RNA_pol_sf"/>
</dbReference>
<dbReference type="Gene3D" id="3.30.420.10">
    <property type="entry name" value="Ribonuclease H-like superfamily/Ribonuclease H"/>
    <property type="match status" value="1"/>
</dbReference>
<dbReference type="CDD" id="cd06222">
    <property type="entry name" value="RNase_H_like"/>
    <property type="match status" value="1"/>
</dbReference>
<dbReference type="Proteomes" id="UP001459277">
    <property type="component" value="Unassembled WGS sequence"/>
</dbReference>
<evidence type="ECO:0000313" key="3">
    <source>
        <dbReference type="Proteomes" id="UP001459277"/>
    </source>
</evidence>
<organism evidence="2 3">
    <name type="scientific">Lithocarpus litseifolius</name>
    <dbReference type="NCBI Taxonomy" id="425828"/>
    <lineage>
        <taxon>Eukaryota</taxon>
        <taxon>Viridiplantae</taxon>
        <taxon>Streptophyta</taxon>
        <taxon>Embryophyta</taxon>
        <taxon>Tracheophyta</taxon>
        <taxon>Spermatophyta</taxon>
        <taxon>Magnoliopsida</taxon>
        <taxon>eudicotyledons</taxon>
        <taxon>Gunneridae</taxon>
        <taxon>Pentapetalae</taxon>
        <taxon>rosids</taxon>
        <taxon>fabids</taxon>
        <taxon>Fagales</taxon>
        <taxon>Fagaceae</taxon>
        <taxon>Lithocarpus</taxon>
    </lineage>
</organism>
<feature type="domain" description="Reverse transcriptase" evidence="1">
    <location>
        <begin position="1"/>
        <end position="149"/>
    </location>
</feature>
<dbReference type="EMBL" id="JAZDWU010000003">
    <property type="protein sequence ID" value="KAL0008862.1"/>
    <property type="molecule type" value="Genomic_DNA"/>
</dbReference>
<dbReference type="InterPro" id="IPR044730">
    <property type="entry name" value="RNase_H-like_dom_plant"/>
</dbReference>
<dbReference type="Pfam" id="PF00078">
    <property type="entry name" value="RVT_1"/>
    <property type="match status" value="1"/>
</dbReference>
<dbReference type="Pfam" id="PF13966">
    <property type="entry name" value="zf-RVT"/>
    <property type="match status" value="1"/>
</dbReference>
<reference evidence="2 3" key="1">
    <citation type="submission" date="2024-01" db="EMBL/GenBank/DDBJ databases">
        <title>A telomere-to-telomere, gap-free genome of sweet tea (Lithocarpus litseifolius).</title>
        <authorList>
            <person name="Zhou J."/>
        </authorList>
    </citation>
    <scope>NUCLEOTIDE SEQUENCE [LARGE SCALE GENOMIC DNA]</scope>
    <source>
        <strain evidence="2">Zhou-2022a</strain>
        <tissue evidence="2">Leaf</tissue>
    </source>
</reference>
<keyword evidence="3" id="KW-1185">Reference proteome</keyword>
<dbReference type="InterPro" id="IPR000477">
    <property type="entry name" value="RT_dom"/>
</dbReference>
<dbReference type="InterPro" id="IPR012337">
    <property type="entry name" value="RNaseH-like_sf"/>
</dbReference>
<dbReference type="PANTHER" id="PTHR33116:SF86">
    <property type="entry name" value="REVERSE TRANSCRIPTASE DOMAIN-CONTAINING PROTEIN"/>
    <property type="match status" value="1"/>
</dbReference>
<dbReference type="PANTHER" id="PTHR33116">
    <property type="entry name" value="REVERSE TRANSCRIPTASE ZINC-BINDING DOMAIN-CONTAINING PROTEIN-RELATED-RELATED"/>
    <property type="match status" value="1"/>
</dbReference>
<dbReference type="InterPro" id="IPR002156">
    <property type="entry name" value="RNaseH_domain"/>
</dbReference>
<dbReference type="SUPFAM" id="SSF56672">
    <property type="entry name" value="DNA/RNA polymerases"/>
    <property type="match status" value="1"/>
</dbReference>
<name>A0AAW2DEJ2_9ROSI</name>
<accession>A0AAW2DEJ2</accession>
<dbReference type="GO" id="GO:0003676">
    <property type="term" value="F:nucleic acid binding"/>
    <property type="evidence" value="ECO:0007669"/>
    <property type="project" value="InterPro"/>
</dbReference>
<dbReference type="InterPro" id="IPR026960">
    <property type="entry name" value="RVT-Znf"/>
</dbReference>
<dbReference type="Pfam" id="PF13456">
    <property type="entry name" value="RVT_3"/>
    <property type="match status" value="1"/>
</dbReference>
<comment type="caution">
    <text evidence="2">The sequence shown here is derived from an EMBL/GenBank/DDBJ whole genome shotgun (WGS) entry which is preliminary data.</text>
</comment>
<dbReference type="GO" id="GO:0004523">
    <property type="term" value="F:RNA-DNA hybrid ribonuclease activity"/>
    <property type="evidence" value="ECO:0007669"/>
    <property type="project" value="InterPro"/>
</dbReference>
<dbReference type="SUPFAM" id="SSF53098">
    <property type="entry name" value="Ribonuclease H-like"/>
    <property type="match status" value="1"/>
</dbReference>